<dbReference type="PANTHER" id="PTHR35525">
    <property type="entry name" value="BLL6575 PROTEIN"/>
    <property type="match status" value="1"/>
</dbReference>
<dbReference type="Gene3D" id="1.10.3300.10">
    <property type="entry name" value="Jann2411-like domain"/>
    <property type="match status" value="1"/>
</dbReference>
<dbReference type="SUPFAM" id="SSF160904">
    <property type="entry name" value="Jann2411-like"/>
    <property type="match status" value="1"/>
</dbReference>
<dbReference type="PANTHER" id="PTHR35525:SF3">
    <property type="entry name" value="BLL6575 PROTEIN"/>
    <property type="match status" value="1"/>
</dbReference>
<feature type="region of interest" description="Disordered" evidence="1">
    <location>
        <begin position="187"/>
        <end position="209"/>
    </location>
</feature>
<accession>A0A7I7U8E8</accession>
<gene>
    <name evidence="3" type="ORF">MPRF_40720</name>
</gene>
<dbReference type="EMBL" id="AP022598">
    <property type="protein sequence ID" value="BBY77173.1"/>
    <property type="molecule type" value="Genomic_DNA"/>
</dbReference>
<dbReference type="InterPro" id="IPR023286">
    <property type="entry name" value="ABATE_dom_sf"/>
</dbReference>
<dbReference type="AlphaFoldDB" id="A0A7I7U8E8"/>
<evidence type="ECO:0000259" key="2">
    <source>
        <dbReference type="Pfam" id="PF11706"/>
    </source>
</evidence>
<dbReference type="RefSeq" id="WP_163767365.1">
    <property type="nucleotide sequence ID" value="NZ_AP022598.1"/>
</dbReference>
<name>A0A7I7U8E8_MYCPF</name>
<proteinExistence type="predicted"/>
<protein>
    <recommendedName>
        <fullName evidence="2">Zinc finger CGNR domain-containing protein</fullName>
    </recommendedName>
</protein>
<dbReference type="InterPro" id="IPR021005">
    <property type="entry name" value="Znf_CGNR"/>
</dbReference>
<dbReference type="Pfam" id="PF07336">
    <property type="entry name" value="ABATE"/>
    <property type="match status" value="1"/>
</dbReference>
<dbReference type="Pfam" id="PF11706">
    <property type="entry name" value="zf-CGNR"/>
    <property type="match status" value="1"/>
</dbReference>
<evidence type="ECO:0000313" key="4">
    <source>
        <dbReference type="Proteomes" id="UP000466554"/>
    </source>
</evidence>
<organism evidence="3 4">
    <name type="scientific">Mycolicibacterium parafortuitum</name>
    <name type="common">Mycobacterium parafortuitum</name>
    <dbReference type="NCBI Taxonomy" id="39692"/>
    <lineage>
        <taxon>Bacteria</taxon>
        <taxon>Bacillati</taxon>
        <taxon>Actinomycetota</taxon>
        <taxon>Actinomycetes</taxon>
        <taxon>Mycobacteriales</taxon>
        <taxon>Mycobacteriaceae</taxon>
        <taxon>Mycolicibacterium</taxon>
    </lineage>
</organism>
<reference evidence="3 4" key="1">
    <citation type="journal article" date="2019" name="Emerg. Microbes Infect.">
        <title>Comprehensive subspecies identification of 175 nontuberculous mycobacteria species based on 7547 genomic profiles.</title>
        <authorList>
            <person name="Matsumoto Y."/>
            <person name="Kinjo T."/>
            <person name="Motooka D."/>
            <person name="Nabeya D."/>
            <person name="Jung N."/>
            <person name="Uechi K."/>
            <person name="Horii T."/>
            <person name="Iida T."/>
            <person name="Fujita J."/>
            <person name="Nakamura S."/>
        </authorList>
    </citation>
    <scope>NUCLEOTIDE SEQUENCE [LARGE SCALE GENOMIC DNA]</scope>
    <source>
        <strain evidence="3 4">JCM 6367</strain>
    </source>
</reference>
<evidence type="ECO:0000256" key="1">
    <source>
        <dbReference type="SAM" id="MobiDB-lite"/>
    </source>
</evidence>
<evidence type="ECO:0000313" key="3">
    <source>
        <dbReference type="EMBL" id="BBY77173.1"/>
    </source>
</evidence>
<feature type="domain" description="Zinc finger CGNR" evidence="2">
    <location>
        <begin position="145"/>
        <end position="188"/>
    </location>
</feature>
<dbReference type="InterPro" id="IPR010852">
    <property type="entry name" value="ABATE"/>
</dbReference>
<sequence>MAPHWPGDDEGKPAPGSLRCVQELVNTVERPDGADRLADPADARPWLLGHGLLGASADLTPSDLTLVAQAREALRAMLVHNGGGSVPAPGTLAPLVRIAAAARIRPTVSADGSVGMTVDGDDVVSRLAGLLITVRDAQRDGTWSRLKACRSDECRWAFYDTSRNRGGAWCDMGACGNKVKNREFRARKRAAKTVRTDARPARPPAHRAR</sequence>
<dbReference type="Proteomes" id="UP000466554">
    <property type="component" value="Chromosome"/>
</dbReference>